<dbReference type="AlphaFoldDB" id="A0AAW4L3F9"/>
<evidence type="ECO:0000256" key="1">
    <source>
        <dbReference type="ARBA" id="ARBA00023157"/>
    </source>
</evidence>
<reference evidence="4 5" key="1">
    <citation type="submission" date="2021-05" db="EMBL/GenBank/DDBJ databases">
        <title>The draft genome of Geobacter pelophilus DSM 12255.</title>
        <authorList>
            <person name="Xu Z."/>
            <person name="Masuda Y."/>
            <person name="Itoh H."/>
            <person name="Senoo K."/>
        </authorList>
    </citation>
    <scope>NUCLEOTIDE SEQUENCE [LARGE SCALE GENOMIC DNA]</scope>
    <source>
        <strain evidence="4 5">DSM 12255</strain>
    </source>
</reference>
<keyword evidence="2" id="KW-0676">Redox-active center</keyword>
<dbReference type="RefSeq" id="WP_214171487.1">
    <property type="nucleotide sequence ID" value="NZ_JAHCVJ010000003.1"/>
</dbReference>
<dbReference type="Gene3D" id="3.40.30.10">
    <property type="entry name" value="Glutaredoxin"/>
    <property type="match status" value="1"/>
</dbReference>
<keyword evidence="5" id="KW-1185">Reference proteome</keyword>
<gene>
    <name evidence="4" type="ORF">KI809_08555</name>
</gene>
<dbReference type="InterPro" id="IPR036249">
    <property type="entry name" value="Thioredoxin-like_sf"/>
</dbReference>
<comment type="caution">
    <text evidence="4">The sequence shown here is derived from an EMBL/GenBank/DDBJ whole genome shotgun (WGS) entry which is preliminary data.</text>
</comment>
<keyword evidence="1" id="KW-1015">Disulfide bond</keyword>
<evidence type="ECO:0000313" key="5">
    <source>
        <dbReference type="Proteomes" id="UP000811899"/>
    </source>
</evidence>
<evidence type="ECO:0000256" key="2">
    <source>
        <dbReference type="ARBA" id="ARBA00023284"/>
    </source>
</evidence>
<dbReference type="PANTHER" id="PTHR43110">
    <property type="entry name" value="THIOL PEROXIDASE"/>
    <property type="match status" value="1"/>
</dbReference>
<evidence type="ECO:0000259" key="3">
    <source>
        <dbReference type="Pfam" id="PF08534"/>
    </source>
</evidence>
<dbReference type="Proteomes" id="UP000811899">
    <property type="component" value="Unassembled WGS sequence"/>
</dbReference>
<dbReference type="GO" id="GO:0016491">
    <property type="term" value="F:oxidoreductase activity"/>
    <property type="evidence" value="ECO:0007669"/>
    <property type="project" value="InterPro"/>
</dbReference>
<organism evidence="4 5">
    <name type="scientific">Geoanaerobacter pelophilus</name>
    <dbReference type="NCBI Taxonomy" id="60036"/>
    <lineage>
        <taxon>Bacteria</taxon>
        <taxon>Pseudomonadati</taxon>
        <taxon>Thermodesulfobacteriota</taxon>
        <taxon>Desulfuromonadia</taxon>
        <taxon>Geobacterales</taxon>
        <taxon>Geobacteraceae</taxon>
        <taxon>Geoanaerobacter</taxon>
    </lineage>
</organism>
<name>A0AAW4L3F9_9BACT</name>
<dbReference type="PANTHER" id="PTHR43110:SF1">
    <property type="entry name" value="THIOL PEROXIDASE"/>
    <property type="match status" value="1"/>
</dbReference>
<dbReference type="Pfam" id="PF08534">
    <property type="entry name" value="Redoxin"/>
    <property type="match status" value="1"/>
</dbReference>
<proteinExistence type="predicted"/>
<protein>
    <submittedName>
        <fullName evidence="4">Redoxin family protein</fullName>
    </submittedName>
</protein>
<evidence type="ECO:0000313" key="4">
    <source>
        <dbReference type="EMBL" id="MBT0664350.1"/>
    </source>
</evidence>
<dbReference type="EMBL" id="JAHCVJ010000003">
    <property type="protein sequence ID" value="MBT0664350.1"/>
    <property type="molecule type" value="Genomic_DNA"/>
</dbReference>
<feature type="domain" description="Redoxin" evidence="3">
    <location>
        <begin position="13"/>
        <end position="69"/>
    </location>
</feature>
<sequence>MIQVVEESKLSGITFLSDYRDGSFGRSLGLLQEESLFLARAVILVDTEGIVRYIQVVPELSHLPDMETAFNKANLLLAGK</sequence>
<dbReference type="SUPFAM" id="SSF52833">
    <property type="entry name" value="Thioredoxin-like"/>
    <property type="match status" value="1"/>
</dbReference>
<accession>A0AAW4L3F9</accession>
<dbReference type="InterPro" id="IPR050455">
    <property type="entry name" value="Tpx_Peroxidase_subfamily"/>
</dbReference>
<dbReference type="InterPro" id="IPR013740">
    <property type="entry name" value="Redoxin"/>
</dbReference>